<dbReference type="RefSeq" id="WP_034294250.1">
    <property type="nucleotide sequence ID" value="NZ_CP091519.2"/>
</dbReference>
<dbReference type="OrthoDB" id="9796831at2"/>
<gene>
    <name evidence="1" type="ORF">NCTC10283_01175</name>
</gene>
<dbReference type="AlphaFoldDB" id="A0A376BP95"/>
<dbReference type="Proteomes" id="UP000254209">
    <property type="component" value="Unassembled WGS sequence"/>
</dbReference>
<keyword evidence="2" id="KW-1185">Reference proteome</keyword>
<reference evidence="1 2" key="1">
    <citation type="submission" date="2018-06" db="EMBL/GenBank/DDBJ databases">
        <authorList>
            <consortium name="Pathogen Informatics"/>
            <person name="Doyle S."/>
        </authorList>
    </citation>
    <scope>NUCLEOTIDE SEQUENCE [LARGE SCALE GENOMIC DNA]</scope>
    <source>
        <strain evidence="1 2">NCTC10283</strain>
    </source>
</reference>
<evidence type="ECO:0000313" key="1">
    <source>
        <dbReference type="EMBL" id="SSY71044.1"/>
    </source>
</evidence>
<proteinExistence type="predicted"/>
<name>A0A376BP95_9NEIS</name>
<dbReference type="EMBL" id="UFSO01000002">
    <property type="protein sequence ID" value="SSY71044.1"/>
    <property type="molecule type" value="Genomic_DNA"/>
</dbReference>
<evidence type="ECO:0000313" key="2">
    <source>
        <dbReference type="Proteomes" id="UP000254209"/>
    </source>
</evidence>
<organism evidence="1 2">
    <name type="scientific">Alysiella crassa</name>
    <dbReference type="NCBI Taxonomy" id="153491"/>
    <lineage>
        <taxon>Bacteria</taxon>
        <taxon>Pseudomonadati</taxon>
        <taxon>Pseudomonadota</taxon>
        <taxon>Betaproteobacteria</taxon>
        <taxon>Neisseriales</taxon>
        <taxon>Neisseriaceae</taxon>
        <taxon>Alysiella</taxon>
    </lineage>
</organism>
<protein>
    <submittedName>
        <fullName evidence="1">Uncharacterized protein</fullName>
    </submittedName>
</protein>
<accession>A0A376BP95</accession>
<sequence length="265" mass="31519">MSKQDIILLITEGEKLDINILKKVKDLFFKNKNVKIFPVCLDIYNLYQKMTRNDDFGTEFMDTLIAIKEICKEQENSNSPELLLLQRNEISEMFLFFDYDGHSSLAKKYPNCINEMLTLFSDETGNGKLYINYPMVESYKHLIQNKIEVVDIFPKEHYKTFVAKKENCIKKAEQLTKLSKKDWLELFLPHLKSTNDLFYQEFKLPSHYSETQVMSQSNIYIKQKEKHIEPNQQIMVLSSFSWFLLEYLGKNLFNDWQAIDNREKQ</sequence>
<dbReference type="STRING" id="1120980.GCA_000745955_01921"/>